<accession>A0AAE1CP88</accession>
<organism evidence="2 3">
    <name type="scientific">Elysia crispata</name>
    <name type="common">lettuce slug</name>
    <dbReference type="NCBI Taxonomy" id="231223"/>
    <lineage>
        <taxon>Eukaryota</taxon>
        <taxon>Metazoa</taxon>
        <taxon>Spiralia</taxon>
        <taxon>Lophotrochozoa</taxon>
        <taxon>Mollusca</taxon>
        <taxon>Gastropoda</taxon>
        <taxon>Heterobranchia</taxon>
        <taxon>Euthyneura</taxon>
        <taxon>Panpulmonata</taxon>
        <taxon>Sacoglossa</taxon>
        <taxon>Placobranchoidea</taxon>
        <taxon>Plakobranchidae</taxon>
        <taxon>Elysia</taxon>
    </lineage>
</organism>
<feature type="region of interest" description="Disordered" evidence="1">
    <location>
        <begin position="1"/>
        <end position="227"/>
    </location>
</feature>
<evidence type="ECO:0000313" key="3">
    <source>
        <dbReference type="Proteomes" id="UP001283361"/>
    </source>
</evidence>
<dbReference type="AlphaFoldDB" id="A0AAE1CP88"/>
<reference evidence="2" key="1">
    <citation type="journal article" date="2023" name="G3 (Bethesda)">
        <title>A reference genome for the long-term kleptoplast-retaining sea slug Elysia crispata morphotype clarki.</title>
        <authorList>
            <person name="Eastman K.E."/>
            <person name="Pendleton A.L."/>
            <person name="Shaikh M.A."/>
            <person name="Suttiyut T."/>
            <person name="Ogas R."/>
            <person name="Tomko P."/>
            <person name="Gavelis G."/>
            <person name="Widhalm J.R."/>
            <person name="Wisecaver J.H."/>
        </authorList>
    </citation>
    <scope>NUCLEOTIDE SEQUENCE</scope>
    <source>
        <strain evidence="2">ECLA1</strain>
    </source>
</reference>
<feature type="region of interest" description="Disordered" evidence="1">
    <location>
        <begin position="249"/>
        <end position="298"/>
    </location>
</feature>
<name>A0AAE1CP88_9GAST</name>
<proteinExistence type="predicted"/>
<feature type="compositionally biased region" description="Basic and acidic residues" evidence="1">
    <location>
        <begin position="37"/>
        <end position="56"/>
    </location>
</feature>
<evidence type="ECO:0000256" key="1">
    <source>
        <dbReference type="SAM" id="MobiDB-lite"/>
    </source>
</evidence>
<feature type="compositionally biased region" description="Basic and acidic residues" evidence="1">
    <location>
        <begin position="170"/>
        <end position="190"/>
    </location>
</feature>
<feature type="compositionally biased region" description="Low complexity" evidence="1">
    <location>
        <begin position="158"/>
        <end position="169"/>
    </location>
</feature>
<dbReference type="EMBL" id="JAWDGP010007343">
    <property type="protein sequence ID" value="KAK3724575.1"/>
    <property type="molecule type" value="Genomic_DNA"/>
</dbReference>
<gene>
    <name evidence="2" type="ORF">RRG08_036553</name>
</gene>
<protein>
    <submittedName>
        <fullName evidence="2">Uncharacterized protein</fullName>
    </submittedName>
</protein>
<feature type="compositionally biased region" description="Low complexity" evidence="1">
    <location>
        <begin position="324"/>
        <end position="336"/>
    </location>
</feature>
<feature type="compositionally biased region" description="Polar residues" evidence="1">
    <location>
        <begin position="104"/>
        <end position="120"/>
    </location>
</feature>
<dbReference type="Proteomes" id="UP001283361">
    <property type="component" value="Unassembled WGS sequence"/>
</dbReference>
<feature type="region of interest" description="Disordered" evidence="1">
    <location>
        <begin position="316"/>
        <end position="343"/>
    </location>
</feature>
<feature type="compositionally biased region" description="Basic and acidic residues" evidence="1">
    <location>
        <begin position="133"/>
        <end position="152"/>
    </location>
</feature>
<feature type="compositionally biased region" description="Polar residues" evidence="1">
    <location>
        <begin position="57"/>
        <end position="71"/>
    </location>
</feature>
<comment type="caution">
    <text evidence="2">The sequence shown here is derived from an EMBL/GenBank/DDBJ whole genome shotgun (WGS) entry which is preliminary data.</text>
</comment>
<feature type="compositionally biased region" description="Basic and acidic residues" evidence="1">
    <location>
        <begin position="7"/>
        <end position="21"/>
    </location>
</feature>
<feature type="compositionally biased region" description="Polar residues" evidence="1">
    <location>
        <begin position="283"/>
        <end position="298"/>
    </location>
</feature>
<keyword evidence="3" id="KW-1185">Reference proteome</keyword>
<evidence type="ECO:0000313" key="2">
    <source>
        <dbReference type="EMBL" id="KAK3724575.1"/>
    </source>
</evidence>
<sequence>MNFFSRRKNDAVLDNLSERSDQTCSAKSDDPEDDVRDETPSHCRDATPRAADDRHVSSFTGTNASAGSNTAYAREGIGDPNEPPSPVPAAKPVNSVDAAVNISDHVSSGENNIPLTSGAPSSAKDGSEGGVRSAEKSETSMDIDQEAHRRDLPGCVGGSSSSEVSVKAGVSREEVSARNDHNDNRVEDAVKNAGRHRGANSSTTEPGGESGLRGDVIDDNNHDDDDLDNTLVVNMEAADTGLVEDAHLHHDRHRNQTSDKTSVTLSVPKPTPSTPSLCPVFSTPRNQQHQQQTSLDIPPSVSTVLSAMSQKQYYQAVQTPSLPPSASSSLSSSCPSDVPPPLSPSCPAGPCIPAAASHSRSPSSATLTPSAKLESQHVLAPCPLEETTASVTQEHGTSRSAPAVVKTKQELGLLPTSDKIVKAKIETGKRQGKKSTSLGAFECTTITCDKQAVLLNMSPPRDGVLIHTGACRPSQPHTEEMN</sequence>